<sequence length="228" mass="25806">MALFSSKLRYLLAFYLAFQVIQFGLRWKSYDISPKQFKTVAGKAADAPTISQSISLLTSGMRTYYDPIMPRKIEWQPIQLGGLSLRIYPILTSFTEFAAAFSTPFPITGRPGFHWANTTCTVLKGKVGRFADDTQDETSDTFSSGMAFRHGQFESYVYSFEKDTYIACYGRGFLPFSSTVHVTSGISLGEPLSIVKFYISQVQNYWNNLSHTLHRVFLHYKARATGEL</sequence>
<evidence type="ECO:0000313" key="12">
    <source>
        <dbReference type="Proteomes" id="UP000095282"/>
    </source>
</evidence>
<protein>
    <recommendedName>
        <fullName evidence="5">Sigma non-opioid intracellular receptor 1</fullName>
    </recommendedName>
    <alternativeName>
        <fullName evidence="10">Sigma 1-type opioid receptor</fullName>
    </alternativeName>
</protein>
<proteinExistence type="inferred from homology"/>
<dbReference type="GO" id="GO:0005640">
    <property type="term" value="C:nuclear outer membrane"/>
    <property type="evidence" value="ECO:0007669"/>
    <property type="project" value="UniProtKB-SubCell"/>
</dbReference>
<accession>A0A1I7TG89</accession>
<dbReference type="InterPro" id="IPR006716">
    <property type="entry name" value="ERG2_sigma1_rcpt-like"/>
</dbReference>
<evidence type="ECO:0000256" key="3">
    <source>
        <dbReference type="ARBA" id="ARBA00004649"/>
    </source>
</evidence>
<name>A0A1I7TG89_9PELO</name>
<comment type="subcellular location">
    <subcellularLocation>
        <location evidence="2">Endoplasmic reticulum membrane</location>
    </subcellularLocation>
    <subcellularLocation>
        <location evidence="1">Nucleus inner membrane</location>
    </subcellularLocation>
    <subcellularLocation>
        <location evidence="3">Nucleus outer membrane</location>
    </subcellularLocation>
</comment>
<evidence type="ECO:0000256" key="6">
    <source>
        <dbReference type="ARBA" id="ARBA00022692"/>
    </source>
</evidence>
<keyword evidence="8" id="KW-1133">Transmembrane helix</keyword>
<evidence type="ECO:0000313" key="13">
    <source>
        <dbReference type="WBParaSite" id="Csp11.Scaffold605.g5639.t1"/>
    </source>
</evidence>
<evidence type="ECO:0000256" key="7">
    <source>
        <dbReference type="ARBA" id="ARBA00022824"/>
    </source>
</evidence>
<dbReference type="GO" id="GO:0005637">
    <property type="term" value="C:nuclear inner membrane"/>
    <property type="evidence" value="ECO:0007669"/>
    <property type="project" value="UniProtKB-SubCell"/>
</dbReference>
<evidence type="ECO:0000256" key="4">
    <source>
        <dbReference type="ARBA" id="ARBA00007141"/>
    </source>
</evidence>
<dbReference type="eggNOG" id="KOG4143">
    <property type="taxonomic scope" value="Eukaryota"/>
</dbReference>
<evidence type="ECO:0000256" key="11">
    <source>
        <dbReference type="RuleBase" id="RU368083"/>
    </source>
</evidence>
<evidence type="ECO:0000256" key="8">
    <source>
        <dbReference type="ARBA" id="ARBA00022989"/>
    </source>
</evidence>
<dbReference type="Pfam" id="PF04622">
    <property type="entry name" value="ERG2_Sigma1R"/>
    <property type="match status" value="1"/>
</dbReference>
<dbReference type="PANTHER" id="PTHR10868:SF1">
    <property type="entry name" value="SIGMA NON-OPIOID INTRACELLULAR RECEPTOR 1"/>
    <property type="match status" value="1"/>
</dbReference>
<dbReference type="STRING" id="1561998.A0A1I7TG89"/>
<evidence type="ECO:0000256" key="10">
    <source>
        <dbReference type="ARBA" id="ARBA00033467"/>
    </source>
</evidence>
<evidence type="ECO:0000256" key="5">
    <source>
        <dbReference type="ARBA" id="ARBA00020208"/>
    </source>
</evidence>
<comment type="similarity">
    <text evidence="4 11">Belongs to the ERG2 family.</text>
</comment>
<keyword evidence="12" id="KW-1185">Reference proteome</keyword>
<dbReference type="WBParaSite" id="Csp11.Scaffold605.g5639.t1">
    <property type="protein sequence ID" value="Csp11.Scaffold605.g5639.t1"/>
    <property type="gene ID" value="Csp11.Scaffold605.g5639"/>
</dbReference>
<evidence type="ECO:0000256" key="9">
    <source>
        <dbReference type="ARBA" id="ARBA00023136"/>
    </source>
</evidence>
<evidence type="ECO:0000256" key="1">
    <source>
        <dbReference type="ARBA" id="ARBA00004540"/>
    </source>
</evidence>
<dbReference type="AlphaFoldDB" id="A0A1I7TG89"/>
<reference evidence="13" key="1">
    <citation type="submission" date="2016-11" db="UniProtKB">
        <authorList>
            <consortium name="WormBaseParasite"/>
        </authorList>
    </citation>
    <scope>IDENTIFICATION</scope>
</reference>
<keyword evidence="7" id="KW-0256">Endoplasmic reticulum</keyword>
<keyword evidence="9" id="KW-0472">Membrane</keyword>
<dbReference type="GO" id="GO:0005789">
    <property type="term" value="C:endoplasmic reticulum membrane"/>
    <property type="evidence" value="ECO:0007669"/>
    <property type="project" value="UniProtKB-SubCell"/>
</dbReference>
<keyword evidence="6" id="KW-0812">Transmembrane</keyword>
<dbReference type="Proteomes" id="UP000095282">
    <property type="component" value="Unplaced"/>
</dbReference>
<organism evidence="12 13">
    <name type="scientific">Caenorhabditis tropicalis</name>
    <dbReference type="NCBI Taxonomy" id="1561998"/>
    <lineage>
        <taxon>Eukaryota</taxon>
        <taxon>Metazoa</taxon>
        <taxon>Ecdysozoa</taxon>
        <taxon>Nematoda</taxon>
        <taxon>Chromadorea</taxon>
        <taxon>Rhabditida</taxon>
        <taxon>Rhabditina</taxon>
        <taxon>Rhabditomorpha</taxon>
        <taxon>Rhabditoidea</taxon>
        <taxon>Rhabditidae</taxon>
        <taxon>Peloderinae</taxon>
        <taxon>Caenorhabditis</taxon>
    </lineage>
</organism>
<dbReference type="PANTHER" id="PTHR10868">
    <property type="entry name" value="SIGMA 1-TYPE OPIOID RECEPTOR-RELATED"/>
    <property type="match status" value="1"/>
</dbReference>
<evidence type="ECO:0000256" key="2">
    <source>
        <dbReference type="ARBA" id="ARBA00004586"/>
    </source>
</evidence>